<reference evidence="2" key="1">
    <citation type="submission" date="2012-01" db="EMBL/GenBank/DDBJ databases">
        <authorList>
            <person name="Walter R."/>
            <person name="Schartl M."/>
            <person name="Warren W."/>
        </authorList>
    </citation>
    <scope>NUCLEOTIDE SEQUENCE [LARGE SCALE GENOMIC DNA]</scope>
    <source>
        <strain evidence="2">JP 163 A</strain>
    </source>
</reference>
<evidence type="ECO:0000313" key="1">
    <source>
        <dbReference type="Ensembl" id="ENSXMAP00000034514.1"/>
    </source>
</evidence>
<sequence>MTSWSLFGRTGWLTLRQTVEASPYRRPRTGVTGSRSCTTGTIKRLVKILFSSPSSPKCSKNFRIKSVRYALDASGGSAGPVGGSAGSVGSAGQPGSLPLEKEPSCLVLASLSCCSCRWPRRYRYSMCITSVFLMRAFSRNSSRILGRKPGLSFPARRKWRYRARTCFCSLLCRDMARRVTQRSLGLFKRQSLSE</sequence>
<proteinExistence type="predicted"/>
<dbReference type="InParanoid" id="A0A3B5QT63"/>
<reference evidence="1" key="3">
    <citation type="submission" date="2025-08" db="UniProtKB">
        <authorList>
            <consortium name="Ensembl"/>
        </authorList>
    </citation>
    <scope>IDENTIFICATION</scope>
    <source>
        <strain evidence="1">JP 163 A</strain>
    </source>
</reference>
<protein>
    <submittedName>
        <fullName evidence="1">Uncharacterized protein</fullName>
    </submittedName>
</protein>
<dbReference type="AlphaFoldDB" id="A0A3B5QT63"/>
<dbReference type="GeneTree" id="ENSGT00940000177260"/>
<organism evidence="1 2">
    <name type="scientific">Xiphophorus maculatus</name>
    <name type="common">Southern platyfish</name>
    <name type="synonym">Platypoecilus maculatus</name>
    <dbReference type="NCBI Taxonomy" id="8083"/>
    <lineage>
        <taxon>Eukaryota</taxon>
        <taxon>Metazoa</taxon>
        <taxon>Chordata</taxon>
        <taxon>Craniata</taxon>
        <taxon>Vertebrata</taxon>
        <taxon>Euteleostomi</taxon>
        <taxon>Actinopterygii</taxon>
        <taxon>Neopterygii</taxon>
        <taxon>Teleostei</taxon>
        <taxon>Neoteleostei</taxon>
        <taxon>Acanthomorphata</taxon>
        <taxon>Ovalentaria</taxon>
        <taxon>Atherinomorphae</taxon>
        <taxon>Cyprinodontiformes</taxon>
        <taxon>Poeciliidae</taxon>
        <taxon>Poeciliinae</taxon>
        <taxon>Xiphophorus</taxon>
    </lineage>
</organism>
<accession>A0A3B5QT63</accession>
<evidence type="ECO:0000313" key="2">
    <source>
        <dbReference type="Proteomes" id="UP000002852"/>
    </source>
</evidence>
<dbReference type="Proteomes" id="UP000002852">
    <property type="component" value="Unassembled WGS sequence"/>
</dbReference>
<dbReference type="Ensembl" id="ENSXMAT00000024470.1">
    <property type="protein sequence ID" value="ENSXMAP00000034514.1"/>
    <property type="gene ID" value="ENSXMAG00000024111.1"/>
</dbReference>
<reference evidence="2" key="2">
    <citation type="journal article" date="2013" name="Nat. Genet.">
        <title>The genome of the platyfish, Xiphophorus maculatus, provides insights into evolutionary adaptation and several complex traits.</title>
        <authorList>
            <person name="Schartl M."/>
            <person name="Walter R.B."/>
            <person name="Shen Y."/>
            <person name="Garcia T."/>
            <person name="Catchen J."/>
            <person name="Amores A."/>
            <person name="Braasch I."/>
            <person name="Chalopin D."/>
            <person name="Volff J.N."/>
            <person name="Lesch K.P."/>
            <person name="Bisazza A."/>
            <person name="Minx P."/>
            <person name="Hillier L."/>
            <person name="Wilson R.K."/>
            <person name="Fuerstenberg S."/>
            <person name="Boore J."/>
            <person name="Searle S."/>
            <person name="Postlethwait J.H."/>
            <person name="Warren W.C."/>
        </authorList>
    </citation>
    <scope>NUCLEOTIDE SEQUENCE [LARGE SCALE GENOMIC DNA]</scope>
    <source>
        <strain evidence="2">JP 163 A</strain>
    </source>
</reference>
<keyword evidence="2" id="KW-1185">Reference proteome</keyword>
<dbReference type="OMA" id="CLTSHHA"/>
<name>A0A3B5QT63_XIPMA</name>
<reference evidence="1" key="4">
    <citation type="submission" date="2025-09" db="UniProtKB">
        <authorList>
            <consortium name="Ensembl"/>
        </authorList>
    </citation>
    <scope>IDENTIFICATION</scope>
    <source>
        <strain evidence="1">JP 163 A</strain>
    </source>
</reference>